<dbReference type="Pfam" id="PF13561">
    <property type="entry name" value="adh_short_C2"/>
    <property type="match status" value="1"/>
</dbReference>
<evidence type="ECO:0000313" key="2">
    <source>
        <dbReference type="EMBL" id="TDN95374.1"/>
    </source>
</evidence>
<reference evidence="2 3" key="1">
    <citation type="submission" date="2019-03" db="EMBL/GenBank/DDBJ databases">
        <title>Freshwater and sediment microbial communities from various areas in North America, analyzing microbe dynamics in response to fracking.</title>
        <authorList>
            <person name="Lamendella R."/>
        </authorList>
    </citation>
    <scope>NUCLEOTIDE SEQUENCE [LARGE SCALE GENOMIC DNA]</scope>
    <source>
        <strain evidence="2 3">1_TX</strain>
    </source>
</reference>
<dbReference type="PRINTS" id="PR00081">
    <property type="entry name" value="GDHRDH"/>
</dbReference>
<proteinExistence type="inferred from homology"/>
<dbReference type="PROSITE" id="PS00061">
    <property type="entry name" value="ADH_SHORT"/>
    <property type="match status" value="1"/>
</dbReference>
<dbReference type="GO" id="GO:0048038">
    <property type="term" value="F:quinone binding"/>
    <property type="evidence" value="ECO:0007669"/>
    <property type="project" value="TreeGrafter"/>
</dbReference>
<evidence type="ECO:0000313" key="3">
    <source>
        <dbReference type="Proteomes" id="UP000295150"/>
    </source>
</evidence>
<dbReference type="AlphaFoldDB" id="A0A4R6GLV8"/>
<name>A0A4R6GLV8_9GAMM</name>
<keyword evidence="3" id="KW-1185">Reference proteome</keyword>
<dbReference type="Proteomes" id="UP000295150">
    <property type="component" value="Unassembled WGS sequence"/>
</dbReference>
<protein>
    <submittedName>
        <fullName evidence="2">Meso-butanediol dehydrogenase/(S,S)-butanediol dehydrogenase/diacetyl reductase</fullName>
    </submittedName>
</protein>
<dbReference type="RefSeq" id="WP_243726540.1">
    <property type="nucleotide sequence ID" value="NZ_SNWH01000050.1"/>
</dbReference>
<dbReference type="Gene3D" id="3.40.50.720">
    <property type="entry name" value="NAD(P)-binding Rossmann-like Domain"/>
    <property type="match status" value="1"/>
</dbReference>
<sequence>MQSFMRFENKVVVITGAGSGIGAAAARRFASEGAIVVLADWDKTAAEKVASSLPEKRTLVIGVDVSDVTSVRAMFDRVVEQFGKVDVLINNAGVHATGSVLDSSLEDWERISAIDINGVVYCSKFALPHLLKSKGCIVNTASVSGLGGDWGAAYYCAAKGAVSNLTRAMALDHGGAGVRVNAVCPSLVKTNMTANFPEAVNQKFNERIPLGRAAEPEEVAAVMAFLASEDASFVNGVNIPVDGGVTASDGQPKIA</sequence>
<dbReference type="InterPro" id="IPR020904">
    <property type="entry name" value="Sc_DH/Rdtase_CS"/>
</dbReference>
<dbReference type="PANTHER" id="PTHR42760">
    <property type="entry name" value="SHORT-CHAIN DEHYDROGENASES/REDUCTASES FAMILY MEMBER"/>
    <property type="match status" value="1"/>
</dbReference>
<dbReference type="CDD" id="cd05233">
    <property type="entry name" value="SDR_c"/>
    <property type="match status" value="1"/>
</dbReference>
<dbReference type="EMBL" id="SNWH01000050">
    <property type="protein sequence ID" value="TDN95374.1"/>
    <property type="molecule type" value="Genomic_DNA"/>
</dbReference>
<dbReference type="InterPro" id="IPR002347">
    <property type="entry name" value="SDR_fam"/>
</dbReference>
<organism evidence="2 3">
    <name type="scientific">Halomonas ventosae</name>
    <dbReference type="NCBI Taxonomy" id="229007"/>
    <lineage>
        <taxon>Bacteria</taxon>
        <taxon>Pseudomonadati</taxon>
        <taxon>Pseudomonadota</taxon>
        <taxon>Gammaproteobacteria</taxon>
        <taxon>Oceanospirillales</taxon>
        <taxon>Halomonadaceae</taxon>
        <taxon>Halomonas</taxon>
    </lineage>
</organism>
<gene>
    <name evidence="2" type="ORF">DFO68_1501</name>
</gene>
<dbReference type="GO" id="GO:0006633">
    <property type="term" value="P:fatty acid biosynthetic process"/>
    <property type="evidence" value="ECO:0007669"/>
    <property type="project" value="TreeGrafter"/>
</dbReference>
<evidence type="ECO:0000256" key="1">
    <source>
        <dbReference type="ARBA" id="ARBA00006484"/>
    </source>
</evidence>
<comment type="similarity">
    <text evidence="1">Belongs to the short-chain dehydrogenases/reductases (SDR) family.</text>
</comment>
<dbReference type="PRINTS" id="PR00080">
    <property type="entry name" value="SDRFAMILY"/>
</dbReference>
<dbReference type="GO" id="GO:0016616">
    <property type="term" value="F:oxidoreductase activity, acting on the CH-OH group of donors, NAD or NADP as acceptor"/>
    <property type="evidence" value="ECO:0007669"/>
    <property type="project" value="TreeGrafter"/>
</dbReference>
<dbReference type="SUPFAM" id="SSF51735">
    <property type="entry name" value="NAD(P)-binding Rossmann-fold domains"/>
    <property type="match status" value="1"/>
</dbReference>
<dbReference type="NCBIfam" id="NF005559">
    <property type="entry name" value="PRK07231.1"/>
    <property type="match status" value="1"/>
</dbReference>
<dbReference type="PANTHER" id="PTHR42760:SF122">
    <property type="entry name" value="NAD(P)-BINDING PROTEIN"/>
    <property type="match status" value="1"/>
</dbReference>
<accession>A0A4R6GLV8</accession>
<dbReference type="FunFam" id="3.40.50.720:FF:000084">
    <property type="entry name" value="Short-chain dehydrogenase reductase"/>
    <property type="match status" value="1"/>
</dbReference>
<dbReference type="InterPro" id="IPR036291">
    <property type="entry name" value="NAD(P)-bd_dom_sf"/>
</dbReference>
<comment type="caution">
    <text evidence="2">The sequence shown here is derived from an EMBL/GenBank/DDBJ whole genome shotgun (WGS) entry which is preliminary data.</text>
</comment>